<sequence>MNNEQQSFELEQQADKTFVNMIRLLAEAVDKRCFVHGRLRFIDTPLLNKSLHLVMIYNDIKSSHQLAKRLDISFNTLNKMMNRSDSETMNRKGIDKVIEFMNQTADEYEKKLKSL</sequence>
<comment type="caution">
    <text evidence="1">The sequence shown here is derived from an EMBL/GenBank/DDBJ whole genome shotgun (WGS) entry which is preliminary data.</text>
</comment>
<accession>A0A8B2ZMS6</accession>
<name>A0A8B2ZMS6_STAWA</name>
<reference evidence="1 2" key="1">
    <citation type="submission" date="2018-08" db="EMBL/GenBank/DDBJ databases">
        <title>A genome reference for cultivated species of the human gut microbiota.</title>
        <authorList>
            <person name="Zou Y."/>
            <person name="Xue W."/>
            <person name="Luo G."/>
        </authorList>
    </citation>
    <scope>NUCLEOTIDE SEQUENCE [LARGE SCALE GENOMIC DNA]</scope>
    <source>
        <strain evidence="1 2">OM08-17AT</strain>
    </source>
</reference>
<organism evidence="1 2">
    <name type="scientific">Staphylococcus warneri</name>
    <dbReference type="NCBI Taxonomy" id="1292"/>
    <lineage>
        <taxon>Bacteria</taxon>
        <taxon>Bacillati</taxon>
        <taxon>Bacillota</taxon>
        <taxon>Bacilli</taxon>
        <taxon>Bacillales</taxon>
        <taxon>Staphylococcaceae</taxon>
        <taxon>Staphylococcus</taxon>
    </lineage>
</organism>
<evidence type="ECO:0000313" key="2">
    <source>
        <dbReference type="Proteomes" id="UP000261016"/>
    </source>
</evidence>
<dbReference type="EMBL" id="QSTD01000009">
    <property type="protein sequence ID" value="RGM28310.1"/>
    <property type="molecule type" value="Genomic_DNA"/>
</dbReference>
<dbReference type="AlphaFoldDB" id="A0A8B2ZMS6"/>
<protein>
    <submittedName>
        <fullName evidence="1">Uncharacterized protein</fullName>
    </submittedName>
</protein>
<dbReference type="Proteomes" id="UP000261016">
    <property type="component" value="Unassembled WGS sequence"/>
</dbReference>
<dbReference type="RefSeq" id="WP_117725965.1">
    <property type="nucleotide sequence ID" value="NZ_CABMFV010000009.1"/>
</dbReference>
<evidence type="ECO:0000313" key="1">
    <source>
        <dbReference type="EMBL" id="RGM28310.1"/>
    </source>
</evidence>
<gene>
    <name evidence="1" type="ORF">DXC19_11540</name>
</gene>
<proteinExistence type="predicted"/>